<evidence type="ECO:0000313" key="7">
    <source>
        <dbReference type="Proteomes" id="UP001519654"/>
    </source>
</evidence>
<dbReference type="Proteomes" id="UP001519654">
    <property type="component" value="Unassembled WGS sequence"/>
</dbReference>
<dbReference type="PANTHER" id="PTHR42988:SF2">
    <property type="entry name" value="CYCLIC NUCLEOTIDE PHOSPHODIESTERASE CBUA0032-RELATED"/>
    <property type="match status" value="1"/>
</dbReference>
<dbReference type="InterPro" id="IPR050884">
    <property type="entry name" value="CNP_phosphodiesterase-III"/>
</dbReference>
<dbReference type="InterPro" id="IPR029052">
    <property type="entry name" value="Metallo-depent_PP-like"/>
</dbReference>
<sequence length="249" mass="27382">MRLAHITDLHFGAEVPAVVAGLLDDVVAQDVDRVLVSGDLTMRARDEQFEAARELLDAIGRPWTSVPGNHDLPLDRLARAYGSLDAYKRIIAPDPEPVVRDGGLLLAGLSSSRPYLWKSGRVDAAQRSFLAAELGKEAELKVLMLHHPLFGATPARGSRAALQVADAAGVDVVLCGHDHISVRQRLGRMIGVISGTACSWRVRGGEPQAWTLLDHEGDRLRITVRHWRDGKFRETDTTEWRRSGDGWHA</sequence>
<keyword evidence="2" id="KW-0378">Hydrolase</keyword>
<reference evidence="6 7" key="1">
    <citation type="submission" date="2021-06" db="EMBL/GenBank/DDBJ databases">
        <title>Actinoplanes lichenicola sp. nov., and Actinoplanes ovalisporus sp. nov., isolated from lichen in Thailand.</title>
        <authorList>
            <person name="Saeng-In P."/>
            <person name="Kanchanasin P."/>
            <person name="Yuki M."/>
            <person name="Kudo T."/>
            <person name="Ohkuma M."/>
            <person name="Phongsopitanun W."/>
            <person name="Tanasupawat S."/>
        </authorList>
    </citation>
    <scope>NUCLEOTIDE SEQUENCE [LARGE SCALE GENOMIC DNA]</scope>
    <source>
        <strain evidence="6 7">NBRC 110975</strain>
    </source>
</reference>
<evidence type="ECO:0000256" key="1">
    <source>
        <dbReference type="ARBA" id="ARBA00022723"/>
    </source>
</evidence>
<gene>
    <name evidence="6" type="ORF">KOI35_11455</name>
</gene>
<evidence type="ECO:0000256" key="2">
    <source>
        <dbReference type="ARBA" id="ARBA00022801"/>
    </source>
</evidence>
<comment type="caution">
    <text evidence="6">The sequence shown here is derived from an EMBL/GenBank/DDBJ whole genome shotgun (WGS) entry which is preliminary data.</text>
</comment>
<dbReference type="PANTHER" id="PTHR42988">
    <property type="entry name" value="PHOSPHOHYDROLASE"/>
    <property type="match status" value="1"/>
</dbReference>
<evidence type="ECO:0000259" key="5">
    <source>
        <dbReference type="Pfam" id="PF00149"/>
    </source>
</evidence>
<dbReference type="Pfam" id="PF00149">
    <property type="entry name" value="Metallophos"/>
    <property type="match status" value="1"/>
</dbReference>
<evidence type="ECO:0000256" key="4">
    <source>
        <dbReference type="ARBA" id="ARBA00025742"/>
    </source>
</evidence>
<keyword evidence="7" id="KW-1185">Reference proteome</keyword>
<dbReference type="InterPro" id="IPR004843">
    <property type="entry name" value="Calcineurin-like_PHP"/>
</dbReference>
<protein>
    <submittedName>
        <fullName evidence="6">Metallophosphoesterase</fullName>
    </submittedName>
</protein>
<dbReference type="RefSeq" id="WP_215786361.1">
    <property type="nucleotide sequence ID" value="NZ_JAHKKG010000003.1"/>
</dbReference>
<organism evidence="6 7">
    <name type="scientific">Paractinoplanes bogorensis</name>
    <dbReference type="NCBI Taxonomy" id="1610840"/>
    <lineage>
        <taxon>Bacteria</taxon>
        <taxon>Bacillati</taxon>
        <taxon>Actinomycetota</taxon>
        <taxon>Actinomycetes</taxon>
        <taxon>Micromonosporales</taxon>
        <taxon>Micromonosporaceae</taxon>
        <taxon>Paractinoplanes</taxon>
    </lineage>
</organism>
<keyword evidence="1" id="KW-0479">Metal-binding</keyword>
<dbReference type="EMBL" id="JAHKKG010000003">
    <property type="protein sequence ID" value="MBU2664108.1"/>
    <property type="molecule type" value="Genomic_DNA"/>
</dbReference>
<evidence type="ECO:0000313" key="6">
    <source>
        <dbReference type="EMBL" id="MBU2664108.1"/>
    </source>
</evidence>
<name>A0ABS5YKW2_9ACTN</name>
<proteinExistence type="inferred from homology"/>
<dbReference type="SUPFAM" id="SSF56300">
    <property type="entry name" value="Metallo-dependent phosphatases"/>
    <property type="match status" value="1"/>
</dbReference>
<keyword evidence="3" id="KW-0408">Iron</keyword>
<dbReference type="Gene3D" id="3.60.21.10">
    <property type="match status" value="1"/>
</dbReference>
<accession>A0ABS5YKW2</accession>
<evidence type="ECO:0000256" key="3">
    <source>
        <dbReference type="ARBA" id="ARBA00023004"/>
    </source>
</evidence>
<feature type="domain" description="Calcineurin-like phosphoesterase" evidence="5">
    <location>
        <begin position="1"/>
        <end position="180"/>
    </location>
</feature>
<comment type="similarity">
    <text evidence="4">Belongs to the cyclic nucleotide phosphodiesterase class-III family.</text>
</comment>